<feature type="region of interest" description="Disordered" evidence="1">
    <location>
        <begin position="129"/>
        <end position="164"/>
    </location>
</feature>
<accession>A0AAJ0F8M5</accession>
<organism evidence="2 3">
    <name type="scientific">Echria macrotheca</name>
    <dbReference type="NCBI Taxonomy" id="438768"/>
    <lineage>
        <taxon>Eukaryota</taxon>
        <taxon>Fungi</taxon>
        <taxon>Dikarya</taxon>
        <taxon>Ascomycota</taxon>
        <taxon>Pezizomycotina</taxon>
        <taxon>Sordariomycetes</taxon>
        <taxon>Sordariomycetidae</taxon>
        <taxon>Sordariales</taxon>
        <taxon>Schizotheciaceae</taxon>
        <taxon>Echria</taxon>
    </lineage>
</organism>
<proteinExistence type="predicted"/>
<evidence type="ECO:0000313" key="2">
    <source>
        <dbReference type="EMBL" id="KAK1758142.1"/>
    </source>
</evidence>
<comment type="caution">
    <text evidence="2">The sequence shown here is derived from an EMBL/GenBank/DDBJ whole genome shotgun (WGS) entry which is preliminary data.</text>
</comment>
<protein>
    <submittedName>
        <fullName evidence="2">Uncharacterized protein</fullName>
    </submittedName>
</protein>
<dbReference type="EMBL" id="MU839829">
    <property type="protein sequence ID" value="KAK1758142.1"/>
    <property type="molecule type" value="Genomic_DNA"/>
</dbReference>
<dbReference type="Proteomes" id="UP001239445">
    <property type="component" value="Unassembled WGS sequence"/>
</dbReference>
<dbReference type="AlphaFoldDB" id="A0AAJ0F8M5"/>
<evidence type="ECO:0000256" key="1">
    <source>
        <dbReference type="SAM" id="MobiDB-lite"/>
    </source>
</evidence>
<keyword evidence="3" id="KW-1185">Reference proteome</keyword>
<sequence>MVGGCFRVAWRQPPWPELCHQMHAEHHSRLHNCKLELRAAFGVRSSGFIISYSNSHIHSSIPYKYPFQSHLYPPELRFRTQPLGPDSFMIKTIDKIHQASKALNPSSPTYISRLPPPLKTPSPYISSNRNISSRSTPHNSHFVTSHRRSIPRPQPPVWHTPCRGGAAAARPVARRRRMHAGPERPCAPGPGIAAFVPVAAFVPACARWGGSLVGRTGVDI</sequence>
<evidence type="ECO:0000313" key="3">
    <source>
        <dbReference type="Proteomes" id="UP001239445"/>
    </source>
</evidence>
<gene>
    <name evidence="2" type="ORF">QBC47DRAFT_133613</name>
</gene>
<reference evidence="2" key="1">
    <citation type="submission" date="2023-06" db="EMBL/GenBank/DDBJ databases">
        <title>Genome-scale phylogeny and comparative genomics of the fungal order Sordariales.</title>
        <authorList>
            <consortium name="Lawrence Berkeley National Laboratory"/>
            <person name="Hensen N."/>
            <person name="Bonometti L."/>
            <person name="Westerberg I."/>
            <person name="Brannstrom I.O."/>
            <person name="Guillou S."/>
            <person name="Cros-Aarteil S."/>
            <person name="Calhoun S."/>
            <person name="Haridas S."/>
            <person name="Kuo A."/>
            <person name="Mondo S."/>
            <person name="Pangilinan J."/>
            <person name="Riley R."/>
            <person name="Labutti K."/>
            <person name="Andreopoulos B."/>
            <person name="Lipzen A."/>
            <person name="Chen C."/>
            <person name="Yanf M."/>
            <person name="Daum C."/>
            <person name="Ng V."/>
            <person name="Clum A."/>
            <person name="Steindorff A."/>
            <person name="Ohm R."/>
            <person name="Martin F."/>
            <person name="Silar P."/>
            <person name="Natvig D."/>
            <person name="Lalanne C."/>
            <person name="Gautier V."/>
            <person name="Ament-Velasquez S.L."/>
            <person name="Kruys A."/>
            <person name="Hutchinson M.I."/>
            <person name="Powell A.J."/>
            <person name="Barry K."/>
            <person name="Miller A.N."/>
            <person name="Grigoriev I.V."/>
            <person name="Debuchy R."/>
            <person name="Gladieux P."/>
            <person name="Thoren M.H."/>
            <person name="Johannesson H."/>
        </authorList>
    </citation>
    <scope>NUCLEOTIDE SEQUENCE</scope>
    <source>
        <strain evidence="2">PSN4</strain>
    </source>
</reference>
<name>A0AAJ0F8M5_9PEZI</name>